<evidence type="ECO:0000313" key="2">
    <source>
        <dbReference type="Proteomes" id="UP000542776"/>
    </source>
</evidence>
<accession>A0A7W6EB76</accession>
<evidence type="ECO:0000313" key="1">
    <source>
        <dbReference type="EMBL" id="MBB3998138.1"/>
    </source>
</evidence>
<organism evidence="1 2">
    <name type="scientific">Aureimonas pseudogalii</name>
    <dbReference type="NCBI Taxonomy" id="1744844"/>
    <lineage>
        <taxon>Bacteria</taxon>
        <taxon>Pseudomonadati</taxon>
        <taxon>Pseudomonadota</taxon>
        <taxon>Alphaproteobacteria</taxon>
        <taxon>Hyphomicrobiales</taxon>
        <taxon>Aurantimonadaceae</taxon>
        <taxon>Aureimonas</taxon>
    </lineage>
</organism>
<dbReference type="EMBL" id="JACIEK010000004">
    <property type="protein sequence ID" value="MBB3998138.1"/>
    <property type="molecule type" value="Genomic_DNA"/>
</dbReference>
<keyword evidence="2" id="KW-1185">Reference proteome</keyword>
<comment type="caution">
    <text evidence="1">The sequence shown here is derived from an EMBL/GenBank/DDBJ whole genome shotgun (WGS) entry which is preliminary data.</text>
</comment>
<name>A0A7W6EB76_9HYPH</name>
<dbReference type="RefSeq" id="WP_246393087.1">
    <property type="nucleotide sequence ID" value="NZ_JACIEK010000004.1"/>
</dbReference>
<gene>
    <name evidence="1" type="ORF">GGR04_001977</name>
</gene>
<dbReference type="AlphaFoldDB" id="A0A7W6EB76"/>
<proteinExistence type="predicted"/>
<protein>
    <submittedName>
        <fullName evidence="1">Uncharacterized protein</fullName>
    </submittedName>
</protein>
<sequence length="78" mass="8558">MTEAARSPFQPVDDVVRQAARALRGEARHAALACIDPDTGAPADSRVLVATDTRGIPFCSSRNWRAILRHYCATGRHR</sequence>
<reference evidence="1 2" key="1">
    <citation type="submission" date="2020-08" db="EMBL/GenBank/DDBJ databases">
        <title>Genomic Encyclopedia of Type Strains, Phase IV (KMG-IV): sequencing the most valuable type-strain genomes for metagenomic binning, comparative biology and taxonomic classification.</title>
        <authorList>
            <person name="Goeker M."/>
        </authorList>
    </citation>
    <scope>NUCLEOTIDE SEQUENCE [LARGE SCALE GENOMIC DNA]</scope>
    <source>
        <strain evidence="1 2">DSM 102238</strain>
    </source>
</reference>
<dbReference type="Proteomes" id="UP000542776">
    <property type="component" value="Unassembled WGS sequence"/>
</dbReference>